<evidence type="ECO:0000313" key="2">
    <source>
        <dbReference type="Proteomes" id="UP000010798"/>
    </source>
</evidence>
<gene>
    <name evidence="1" type="ordered locus">Sinac_5193</name>
</gene>
<evidence type="ECO:0000313" key="1">
    <source>
        <dbReference type="EMBL" id="AGA29345.1"/>
    </source>
</evidence>
<organism evidence="1 2">
    <name type="scientific">Singulisphaera acidiphila (strain ATCC BAA-1392 / DSM 18658 / VKM B-2454 / MOB10)</name>
    <dbReference type="NCBI Taxonomy" id="886293"/>
    <lineage>
        <taxon>Bacteria</taxon>
        <taxon>Pseudomonadati</taxon>
        <taxon>Planctomycetota</taxon>
        <taxon>Planctomycetia</taxon>
        <taxon>Isosphaerales</taxon>
        <taxon>Isosphaeraceae</taxon>
        <taxon>Singulisphaera</taxon>
    </lineage>
</organism>
<keyword evidence="2" id="KW-1185">Reference proteome</keyword>
<protein>
    <submittedName>
        <fullName evidence="1">Uncharacterized protein</fullName>
    </submittedName>
</protein>
<dbReference type="Proteomes" id="UP000010798">
    <property type="component" value="Chromosome"/>
</dbReference>
<accession>L0DKI2</accession>
<sequence>MVIVFDAGVDSPSNRHAFNYRGQTICGVLHAFLAHDLEPLGPFRFGSDRSVDLLYEGICEWLGCEIVASGSEEFRLVS</sequence>
<proteinExistence type="predicted"/>
<dbReference type="EMBL" id="CP003364">
    <property type="protein sequence ID" value="AGA29345.1"/>
    <property type="molecule type" value="Genomic_DNA"/>
</dbReference>
<dbReference type="HOGENOM" id="CLU_2620132_0_0_0"/>
<name>L0DKI2_SINAD</name>
<dbReference type="KEGG" id="saci:Sinac_5193"/>
<reference evidence="1 2" key="1">
    <citation type="submission" date="2012-02" db="EMBL/GenBank/DDBJ databases">
        <title>Complete sequence of chromosome of Singulisphaera acidiphila DSM 18658.</title>
        <authorList>
            <consortium name="US DOE Joint Genome Institute (JGI-PGF)"/>
            <person name="Lucas S."/>
            <person name="Copeland A."/>
            <person name="Lapidus A."/>
            <person name="Glavina del Rio T."/>
            <person name="Dalin E."/>
            <person name="Tice H."/>
            <person name="Bruce D."/>
            <person name="Goodwin L."/>
            <person name="Pitluck S."/>
            <person name="Peters L."/>
            <person name="Ovchinnikova G."/>
            <person name="Chertkov O."/>
            <person name="Kyrpides N."/>
            <person name="Mavromatis K."/>
            <person name="Ivanova N."/>
            <person name="Brettin T."/>
            <person name="Detter J.C."/>
            <person name="Han C."/>
            <person name="Larimer F."/>
            <person name="Land M."/>
            <person name="Hauser L."/>
            <person name="Markowitz V."/>
            <person name="Cheng J.-F."/>
            <person name="Hugenholtz P."/>
            <person name="Woyke T."/>
            <person name="Wu D."/>
            <person name="Tindall B."/>
            <person name="Pomrenke H."/>
            <person name="Brambilla E."/>
            <person name="Klenk H.-P."/>
            <person name="Eisen J.A."/>
        </authorList>
    </citation>
    <scope>NUCLEOTIDE SEQUENCE [LARGE SCALE GENOMIC DNA]</scope>
    <source>
        <strain evidence="2">ATCC BAA-1392 / DSM 18658 / VKM B-2454 / MOB10</strain>
    </source>
</reference>
<dbReference type="AlphaFoldDB" id="L0DKI2"/>